<proteinExistence type="predicted"/>
<dbReference type="Proteomes" id="UP000464374">
    <property type="component" value="Chromosome"/>
</dbReference>
<dbReference type="Pfam" id="PF12784">
    <property type="entry name" value="PDDEXK_2"/>
    <property type="match status" value="1"/>
</dbReference>
<dbReference type="PANTHER" id="PTHR41317:SF1">
    <property type="entry name" value="PD-(D_E)XK NUCLEASE FAMILY TRANSPOSASE"/>
    <property type="match status" value="1"/>
</dbReference>
<dbReference type="EMBL" id="CP048020">
    <property type="protein sequence ID" value="QHX42503.1"/>
    <property type="molecule type" value="Genomic_DNA"/>
</dbReference>
<organism evidence="1 2">
    <name type="scientific">Treponema vincentii</name>
    <dbReference type="NCBI Taxonomy" id="69710"/>
    <lineage>
        <taxon>Bacteria</taxon>
        <taxon>Pseudomonadati</taxon>
        <taxon>Spirochaetota</taxon>
        <taxon>Spirochaetia</taxon>
        <taxon>Spirochaetales</taxon>
        <taxon>Treponemataceae</taxon>
        <taxon>Treponema</taxon>
    </lineage>
</organism>
<sequence>MEKDFDELTIADDYMFYRVMEDPEICKTLLNRVLQGKVGTITNIELQKTIDDAGRAKGVRFDVWAKDYNGRIYDIEMQALDKKDLAKRIRYYQAAIDVSLLGKSKPYESLPDTFILFFCTFDYLERALPVYTFKTVCSEDSRIELYDGVTKIIINSKAAAQEKIKKLKVFLEYMNGKVSDDDEFIQRLEQRIKEVKANEELRREYMLVNTIERDARNDGWKAGIAQGLAEGKSLGLAEGKSLGLAEGKSLGLAEGSHQKALETARLMRQRAYPVAEICLMTGLTKEEVAQL</sequence>
<dbReference type="AlphaFoldDB" id="A0A6P1XZS9"/>
<dbReference type="NCBIfam" id="TIGR01784">
    <property type="entry name" value="T_den_put_tspse"/>
    <property type="match status" value="1"/>
</dbReference>
<evidence type="ECO:0000313" key="2">
    <source>
        <dbReference type="Proteomes" id="UP000464374"/>
    </source>
</evidence>
<evidence type="ECO:0000313" key="1">
    <source>
        <dbReference type="EMBL" id="QHX42503.1"/>
    </source>
</evidence>
<gene>
    <name evidence="1" type="ORF">GWP43_02495</name>
</gene>
<reference evidence="1 2" key="1">
    <citation type="submission" date="2020-01" db="EMBL/GenBank/DDBJ databases">
        <title>Complete genome sequence of a human oral phylogroup 1 Treponema sp. strain ATCC 700766, originally isolated from periodontitis dental plaque.</title>
        <authorList>
            <person name="Chan Y."/>
            <person name="Huo Y.-B."/>
            <person name="Yu X.-L."/>
            <person name="Zeng H."/>
            <person name="Leung W.-K."/>
            <person name="Watt R.M."/>
        </authorList>
    </citation>
    <scope>NUCLEOTIDE SEQUENCE [LARGE SCALE GENOMIC DNA]</scope>
    <source>
        <strain evidence="1 2">OMZ 804</strain>
    </source>
</reference>
<protein>
    <submittedName>
        <fullName evidence="1">Rpn family recombination-promoting nuclease/putative transposase</fullName>
    </submittedName>
</protein>
<dbReference type="InterPro" id="IPR010106">
    <property type="entry name" value="RpnA"/>
</dbReference>
<accession>A0A6P1XZS9</accession>
<dbReference type="RefSeq" id="WP_162662441.1">
    <property type="nucleotide sequence ID" value="NZ_CP048020.1"/>
</dbReference>
<name>A0A6P1XZS9_9SPIR</name>
<dbReference type="KEGG" id="trz:GWP43_02495"/>
<dbReference type="PANTHER" id="PTHR41317">
    <property type="entry name" value="PD-(D_E)XK NUCLEASE FAMILY TRANSPOSASE"/>
    <property type="match status" value="1"/>
</dbReference>